<accession>A0A285MZA8</accession>
<dbReference type="RefSeq" id="WP_096999323.1">
    <property type="nucleotide sequence ID" value="NZ_OBEI01000001.1"/>
</dbReference>
<sequence>MNRNELNEILDKPIKHAEAIFVYEGGIPTAYKFAPYIPDNPDTFFMYVSQIDRIYQHLKNISFNKLYHHKVRVGNKEMYMFVYRITDDVYVFVFSDSLDIELGPILFKQVIKPIINHFK</sequence>
<name>A0A285MZA8_9AQUI</name>
<keyword evidence="2" id="KW-1185">Reference proteome</keyword>
<organism evidence="1 2">
    <name type="scientific">Persephonella hydrogeniphila</name>
    <dbReference type="NCBI Taxonomy" id="198703"/>
    <lineage>
        <taxon>Bacteria</taxon>
        <taxon>Pseudomonadati</taxon>
        <taxon>Aquificota</taxon>
        <taxon>Aquificia</taxon>
        <taxon>Aquificales</taxon>
        <taxon>Hydrogenothermaceae</taxon>
        <taxon>Persephonella</taxon>
    </lineage>
</organism>
<dbReference type="AlphaFoldDB" id="A0A285MZA8"/>
<evidence type="ECO:0000313" key="2">
    <source>
        <dbReference type="Proteomes" id="UP000219036"/>
    </source>
</evidence>
<dbReference type="OrthoDB" id="14455at2"/>
<dbReference type="Proteomes" id="UP000219036">
    <property type="component" value="Unassembled WGS sequence"/>
</dbReference>
<protein>
    <recommendedName>
        <fullName evidence="3">Roadblock/LAMTOR2 domain-containing protein</fullName>
    </recommendedName>
</protein>
<evidence type="ECO:0008006" key="3">
    <source>
        <dbReference type="Google" id="ProtNLM"/>
    </source>
</evidence>
<evidence type="ECO:0000313" key="1">
    <source>
        <dbReference type="EMBL" id="SNZ02428.1"/>
    </source>
</evidence>
<dbReference type="EMBL" id="OBEI01000001">
    <property type="protein sequence ID" value="SNZ02428.1"/>
    <property type="molecule type" value="Genomic_DNA"/>
</dbReference>
<gene>
    <name evidence="1" type="ORF">SAMN06265182_0118</name>
</gene>
<reference evidence="2" key="1">
    <citation type="submission" date="2017-09" db="EMBL/GenBank/DDBJ databases">
        <authorList>
            <person name="Varghese N."/>
            <person name="Submissions S."/>
        </authorList>
    </citation>
    <scope>NUCLEOTIDE SEQUENCE [LARGE SCALE GENOMIC DNA]</scope>
    <source>
        <strain evidence="2">DSM 15103</strain>
    </source>
</reference>
<proteinExistence type="predicted"/>